<keyword evidence="6 9" id="KW-0326">Glycosidase</keyword>
<evidence type="ECO:0000256" key="7">
    <source>
        <dbReference type="ARBA" id="ARBA00023326"/>
    </source>
</evidence>
<reference evidence="9 10" key="1">
    <citation type="submission" date="2018-06" db="EMBL/GenBank/DDBJ databases">
        <authorList>
            <consortium name="Pathogen Informatics"/>
            <person name="Doyle S."/>
        </authorList>
    </citation>
    <scope>NUCLEOTIDE SEQUENCE [LARGE SCALE GENOMIC DNA]</scope>
    <source>
        <strain evidence="9 10">NCTC11532</strain>
    </source>
</reference>
<proteinExistence type="inferred from homology"/>
<evidence type="ECO:0000259" key="8">
    <source>
        <dbReference type="Pfam" id="PF00723"/>
    </source>
</evidence>
<dbReference type="PRINTS" id="PR00736">
    <property type="entry name" value="GLHYDRLASE15"/>
</dbReference>
<evidence type="ECO:0000256" key="1">
    <source>
        <dbReference type="ARBA" id="ARBA00001863"/>
    </source>
</evidence>
<organism evidence="9 10">
    <name type="scientific">Legionella wadsworthii</name>
    <dbReference type="NCBI Taxonomy" id="28088"/>
    <lineage>
        <taxon>Bacteria</taxon>
        <taxon>Pseudomonadati</taxon>
        <taxon>Pseudomonadota</taxon>
        <taxon>Gammaproteobacteria</taxon>
        <taxon>Legionellales</taxon>
        <taxon>Legionellaceae</taxon>
        <taxon>Legionella</taxon>
    </lineage>
</organism>
<dbReference type="STRING" id="1122170.GCA_000701265_02545"/>
<comment type="catalytic activity">
    <reaction evidence="1">
        <text>Hydrolysis of terminal (1-&gt;4)-linked alpha-D-glucose residues successively from non-reducing ends of the chains with release of beta-D-glucose.</text>
        <dbReference type="EC" id="3.2.1.3"/>
    </reaction>
</comment>
<dbReference type="InterPro" id="IPR012341">
    <property type="entry name" value="6hp_glycosidase-like_sf"/>
</dbReference>
<keyword evidence="5" id="KW-0119">Carbohydrate metabolism</keyword>
<dbReference type="Pfam" id="PF00723">
    <property type="entry name" value="Glyco_hydro_15"/>
    <property type="match status" value="1"/>
</dbReference>
<dbReference type="EC" id="3.2.1.3" evidence="3"/>
<evidence type="ECO:0000313" key="10">
    <source>
        <dbReference type="Proteomes" id="UP000255297"/>
    </source>
</evidence>
<dbReference type="Proteomes" id="UP000255297">
    <property type="component" value="Unassembled WGS sequence"/>
</dbReference>
<gene>
    <name evidence="9" type="ORF">NCTC11532_02511</name>
</gene>
<evidence type="ECO:0000256" key="5">
    <source>
        <dbReference type="ARBA" id="ARBA00023277"/>
    </source>
</evidence>
<sequence>MVFFVSQAMGSVFSLEDVQKLRQHFFANIQMNGAIIASPSKQNPDYFYDWIRDSAIAMGLIEKWYESSHAVGYKERLLNYVSWSQKLQHQEDPLPGYDILGEPKFYVDGHPYSGPWGRPQNDGPALRATVLIRFAHQLLDNNETNYVTTNLYNNSLDPNSMGVIKMDLEYTAHHWMEKNFDLWEEVLGDHFFTAMAQQKALFEGAALARRLHDDDAAVYYEQQAKLLSTRLKQHIDPNHKIIQATLAPHPGPQKTLELDSSVILGVLLNPHENSDFYPGSTYVRNTVQALYEQFDWLFPINSNHSEEILFGRYPGDTYDGYQNNSLGNPWFILTATMAEYYYTLADNLILTQSNQDKIAKHIVRGDNYLKLIKQYAPEMKLREQINLNTGIQQGASSLTWSYVAVLRAIELRDKLTTKLNNPVLKGVYSHSI</sequence>
<dbReference type="OrthoDB" id="5641212at2"/>
<dbReference type="GO" id="GO:0004339">
    <property type="term" value="F:glucan 1,4-alpha-glucosidase activity"/>
    <property type="evidence" value="ECO:0007669"/>
    <property type="project" value="UniProtKB-EC"/>
</dbReference>
<dbReference type="InterPro" id="IPR011613">
    <property type="entry name" value="GH15-like"/>
</dbReference>
<keyword evidence="7" id="KW-0624">Polysaccharide degradation</keyword>
<evidence type="ECO:0000256" key="4">
    <source>
        <dbReference type="ARBA" id="ARBA00022801"/>
    </source>
</evidence>
<dbReference type="InterPro" id="IPR008928">
    <property type="entry name" value="6-hairpin_glycosidase_sf"/>
</dbReference>
<comment type="similarity">
    <text evidence="2">Belongs to the glycosyl hydrolase 15 family.</text>
</comment>
<dbReference type="SUPFAM" id="SSF48208">
    <property type="entry name" value="Six-hairpin glycosidases"/>
    <property type="match status" value="1"/>
</dbReference>
<dbReference type="RefSeq" id="WP_031563486.1">
    <property type="nucleotide sequence ID" value="NZ_CAAAIS010000004.1"/>
</dbReference>
<evidence type="ECO:0000256" key="2">
    <source>
        <dbReference type="ARBA" id="ARBA00006188"/>
    </source>
</evidence>
<keyword evidence="4 9" id="KW-0378">Hydrolase</keyword>
<feature type="domain" description="GH15-like" evidence="8">
    <location>
        <begin position="31"/>
        <end position="409"/>
    </location>
</feature>
<dbReference type="PANTHER" id="PTHR31616:SF9">
    <property type="entry name" value="GLUCOAMYLASE, INTRACELLULAR SPORULATION-SPECIFIC"/>
    <property type="match status" value="1"/>
</dbReference>
<accession>A0A378M1S5</accession>
<dbReference type="PANTHER" id="PTHR31616">
    <property type="entry name" value="TREHALASE"/>
    <property type="match status" value="1"/>
</dbReference>
<dbReference type="GO" id="GO:0000272">
    <property type="term" value="P:polysaccharide catabolic process"/>
    <property type="evidence" value="ECO:0007669"/>
    <property type="project" value="UniProtKB-KW"/>
</dbReference>
<evidence type="ECO:0000256" key="6">
    <source>
        <dbReference type="ARBA" id="ARBA00023295"/>
    </source>
</evidence>
<keyword evidence="10" id="KW-1185">Reference proteome</keyword>
<dbReference type="Gene3D" id="1.50.10.10">
    <property type="match status" value="1"/>
</dbReference>
<evidence type="ECO:0000313" key="9">
    <source>
        <dbReference type="EMBL" id="STY30679.1"/>
    </source>
</evidence>
<evidence type="ECO:0000256" key="3">
    <source>
        <dbReference type="ARBA" id="ARBA00012593"/>
    </source>
</evidence>
<name>A0A378M1S5_9GAMM</name>
<dbReference type="EMBL" id="UGPB01000001">
    <property type="protein sequence ID" value="STY30679.1"/>
    <property type="molecule type" value="Genomic_DNA"/>
</dbReference>
<dbReference type="AlphaFoldDB" id="A0A378M1S5"/>
<protein>
    <recommendedName>
        <fullName evidence="3">glucan 1,4-alpha-glucosidase</fullName>
        <ecNumber evidence="3">3.2.1.3</ecNumber>
    </recommendedName>
</protein>
<dbReference type="InterPro" id="IPR000165">
    <property type="entry name" value="Glucoamylase"/>
</dbReference>